<evidence type="ECO:0000313" key="3">
    <source>
        <dbReference type="Proteomes" id="UP000324800"/>
    </source>
</evidence>
<evidence type="ECO:0000313" key="2">
    <source>
        <dbReference type="EMBL" id="KAA6359965.1"/>
    </source>
</evidence>
<accession>A0A5J4TRI3</accession>
<comment type="caution">
    <text evidence="2">The sequence shown here is derived from an EMBL/GenBank/DDBJ whole genome shotgun (WGS) entry which is preliminary data.</text>
</comment>
<feature type="coiled-coil region" evidence="1">
    <location>
        <begin position="58"/>
        <end position="92"/>
    </location>
</feature>
<keyword evidence="1" id="KW-0175">Coiled coil</keyword>
<evidence type="ECO:0000256" key="1">
    <source>
        <dbReference type="SAM" id="Coils"/>
    </source>
</evidence>
<reference evidence="2 3" key="1">
    <citation type="submission" date="2019-03" db="EMBL/GenBank/DDBJ databases">
        <title>Single cell metagenomics reveals metabolic interactions within the superorganism composed of flagellate Streblomastix strix and complex community of Bacteroidetes bacteria on its surface.</title>
        <authorList>
            <person name="Treitli S.C."/>
            <person name="Kolisko M."/>
            <person name="Husnik F."/>
            <person name="Keeling P."/>
            <person name="Hampl V."/>
        </authorList>
    </citation>
    <scope>NUCLEOTIDE SEQUENCE [LARGE SCALE GENOMIC DNA]</scope>
    <source>
        <strain evidence="2">ST1C</strain>
    </source>
</reference>
<proteinExistence type="predicted"/>
<name>A0A5J4TRI3_9EUKA</name>
<dbReference type="AlphaFoldDB" id="A0A5J4TRI3"/>
<dbReference type="EMBL" id="SNRW01027622">
    <property type="protein sequence ID" value="KAA6359965.1"/>
    <property type="molecule type" value="Genomic_DNA"/>
</dbReference>
<dbReference type="Proteomes" id="UP000324800">
    <property type="component" value="Unassembled WGS sequence"/>
</dbReference>
<sequence>MENMKLKEDIAKEERIRDILIEAKIKEMNRNQVFVEQAEYEASLKGADAVYQTMLQYVDDEKDKLIEIRKALQSAQTAKVILQSAISDAEQRSKIASLELVASEQVLNGLIINKQLQSEQVLDSGSIQIEIMKLLKVMISALRATLGNTRLVVAAYLRTFAVQINQTQNKILSACEYLQMK</sequence>
<gene>
    <name evidence="2" type="ORF">EZS28_044509</name>
</gene>
<organism evidence="2 3">
    <name type="scientific">Streblomastix strix</name>
    <dbReference type="NCBI Taxonomy" id="222440"/>
    <lineage>
        <taxon>Eukaryota</taxon>
        <taxon>Metamonada</taxon>
        <taxon>Preaxostyla</taxon>
        <taxon>Oxymonadida</taxon>
        <taxon>Streblomastigidae</taxon>
        <taxon>Streblomastix</taxon>
    </lineage>
</organism>
<protein>
    <submittedName>
        <fullName evidence="2">Uncharacterized protein</fullName>
    </submittedName>
</protein>